<dbReference type="Proteomes" id="UP000667650">
    <property type="component" value="Unassembled WGS sequence"/>
</dbReference>
<evidence type="ECO:0000256" key="11">
    <source>
        <dbReference type="ARBA" id="ARBA00049489"/>
    </source>
</evidence>
<comment type="similarity">
    <text evidence="3 12 13 18">Belongs to the histidinol dehydrogenase family.</text>
</comment>
<dbReference type="EMBL" id="JAAABI010000001">
    <property type="protein sequence ID" value="NAY91004.1"/>
    <property type="molecule type" value="Genomic_DNA"/>
</dbReference>
<keyword evidence="7 12" id="KW-0862">Zinc</keyword>
<dbReference type="RefSeq" id="WP_166522395.1">
    <property type="nucleotide sequence ID" value="NZ_JAAABI010000001.1"/>
</dbReference>
<dbReference type="GO" id="GO:0005829">
    <property type="term" value="C:cytosol"/>
    <property type="evidence" value="ECO:0007669"/>
    <property type="project" value="TreeGrafter"/>
</dbReference>
<protein>
    <recommendedName>
        <fullName evidence="4 12">Histidinol dehydrogenase</fullName>
        <shortName evidence="12">HDH</shortName>
        <ecNumber evidence="4 12">1.1.1.23</ecNumber>
    </recommendedName>
</protein>
<evidence type="ECO:0000313" key="19">
    <source>
        <dbReference type="EMBL" id="NAY91004.1"/>
    </source>
</evidence>
<comment type="pathway">
    <text evidence="2 12">Amino-acid biosynthesis; L-histidine biosynthesis; L-histidine from 5-phospho-alpha-D-ribose 1-diphosphate: step 9/9.</text>
</comment>
<sequence>MNRIYNPNKKTWKQFLRRPTQTVDDIEAVVMEVFQDVESQGDGSLRKYTQKFDYVTLDALSVTDEELSEAEKNISSKLKEAIALAKSNIEKFHRAQQTPKVEVETMPGVHCWQEKRPIQKVGLYIPGGTAPLFSTILMLAVPAKIAGCKEVVLCTPPDKNGNVNPAILYTAGLCGVTQIFKVGGIQAIAAMTFGTESIPQVYKIFGPGNQYVTVAKQLATKFGVSIDMPAGPSELLVVADDTANPAFVASDLLSQAEHGADSQVLLISTSEMMINKVEKEIEIQIKDLPREEIAKKAVANSKLILVKNDQVAVELINEYGPEHFIMCVENEDFYLQNIQNAGSVFIGNYTPESAGDYASGTNHTLPTNGYAKQYSGVNLDSFMKSMTYQKISKAGMQKIGHTIELMAEAEGLQAHKSAVTLRLKELKTTNFKSSEV</sequence>
<feature type="binding site" evidence="12 15">
    <location>
        <position position="209"/>
    </location>
    <ligand>
        <name>NAD(+)</name>
        <dbReference type="ChEBI" id="CHEBI:57540"/>
    </ligand>
</feature>
<dbReference type="GO" id="GO:0051287">
    <property type="term" value="F:NAD binding"/>
    <property type="evidence" value="ECO:0007669"/>
    <property type="project" value="InterPro"/>
</dbReference>
<evidence type="ECO:0000256" key="14">
    <source>
        <dbReference type="PIRSR" id="PIRSR000099-1"/>
    </source>
</evidence>
<dbReference type="Gene3D" id="3.40.50.1980">
    <property type="entry name" value="Nitrogenase molybdenum iron protein domain"/>
    <property type="match status" value="2"/>
</dbReference>
<evidence type="ECO:0000256" key="1">
    <source>
        <dbReference type="ARBA" id="ARBA00003850"/>
    </source>
</evidence>
<feature type="binding site" evidence="12 17">
    <location>
        <position position="356"/>
    </location>
    <ligand>
        <name>Zn(2+)</name>
        <dbReference type="ChEBI" id="CHEBI:29105"/>
    </ligand>
</feature>
<keyword evidence="5 12" id="KW-0028">Amino-acid biosynthesis</keyword>
<feature type="binding site" evidence="12 16">
    <location>
        <position position="410"/>
    </location>
    <ligand>
        <name>substrate</name>
    </ligand>
</feature>
<evidence type="ECO:0000256" key="10">
    <source>
        <dbReference type="ARBA" id="ARBA00023102"/>
    </source>
</evidence>
<feature type="active site" description="Proton acceptor" evidence="12 14">
    <location>
        <position position="322"/>
    </location>
</feature>
<dbReference type="PANTHER" id="PTHR21256:SF2">
    <property type="entry name" value="HISTIDINE BIOSYNTHESIS TRIFUNCTIONAL PROTEIN"/>
    <property type="match status" value="1"/>
</dbReference>
<evidence type="ECO:0000256" key="2">
    <source>
        <dbReference type="ARBA" id="ARBA00004940"/>
    </source>
</evidence>
<comment type="cofactor">
    <cofactor evidence="12 17">
        <name>Zn(2+)</name>
        <dbReference type="ChEBI" id="CHEBI:29105"/>
    </cofactor>
    <text evidence="12 17">Binds 1 zinc ion per subunit.</text>
</comment>
<feature type="binding site" evidence="12 15">
    <location>
        <position position="186"/>
    </location>
    <ligand>
        <name>NAD(+)</name>
        <dbReference type="ChEBI" id="CHEBI:57540"/>
    </ligand>
</feature>
<proteinExistence type="inferred from homology"/>
<dbReference type="PRINTS" id="PR00083">
    <property type="entry name" value="HOLDHDRGNASE"/>
</dbReference>
<feature type="active site" description="Proton acceptor" evidence="12 14">
    <location>
        <position position="323"/>
    </location>
</feature>
<dbReference type="FunFam" id="1.20.5.1300:FF:000002">
    <property type="entry name" value="Histidinol dehydrogenase, chloroplastic"/>
    <property type="match status" value="1"/>
</dbReference>
<gene>
    <name evidence="12 19" type="primary">hisD</name>
    <name evidence="19" type="ORF">GTQ34_03650</name>
</gene>
<dbReference type="GO" id="GO:0004399">
    <property type="term" value="F:histidinol dehydrogenase activity"/>
    <property type="evidence" value="ECO:0007669"/>
    <property type="project" value="UniProtKB-UniRule"/>
</dbReference>
<dbReference type="InterPro" id="IPR022695">
    <property type="entry name" value="Histidinol_DH_monofunct"/>
</dbReference>
<dbReference type="NCBIfam" id="TIGR00069">
    <property type="entry name" value="hisD"/>
    <property type="match status" value="1"/>
</dbReference>
<evidence type="ECO:0000256" key="8">
    <source>
        <dbReference type="ARBA" id="ARBA00023002"/>
    </source>
</evidence>
<dbReference type="InterPro" id="IPR016161">
    <property type="entry name" value="Ald_DH/histidinol_DH"/>
</dbReference>
<evidence type="ECO:0000256" key="6">
    <source>
        <dbReference type="ARBA" id="ARBA00022723"/>
    </source>
</evidence>
<evidence type="ECO:0000256" key="9">
    <source>
        <dbReference type="ARBA" id="ARBA00023027"/>
    </source>
</evidence>
<comment type="catalytic activity">
    <reaction evidence="11 12">
        <text>L-histidinol + 2 NAD(+) + H2O = L-histidine + 2 NADH + 3 H(+)</text>
        <dbReference type="Rhea" id="RHEA:20641"/>
        <dbReference type="ChEBI" id="CHEBI:15377"/>
        <dbReference type="ChEBI" id="CHEBI:15378"/>
        <dbReference type="ChEBI" id="CHEBI:57540"/>
        <dbReference type="ChEBI" id="CHEBI:57595"/>
        <dbReference type="ChEBI" id="CHEBI:57699"/>
        <dbReference type="ChEBI" id="CHEBI:57945"/>
        <dbReference type="EC" id="1.1.1.23"/>
    </reaction>
</comment>
<feature type="binding site" evidence="12 16">
    <location>
        <position position="233"/>
    </location>
    <ligand>
        <name>substrate</name>
    </ligand>
</feature>
<evidence type="ECO:0000256" key="7">
    <source>
        <dbReference type="ARBA" id="ARBA00022833"/>
    </source>
</evidence>
<evidence type="ECO:0000256" key="13">
    <source>
        <dbReference type="PIRNR" id="PIRNR000099"/>
    </source>
</evidence>
<evidence type="ECO:0000256" key="4">
    <source>
        <dbReference type="ARBA" id="ARBA00012965"/>
    </source>
</evidence>
<feature type="binding site" evidence="12 16">
    <location>
        <position position="415"/>
    </location>
    <ligand>
        <name>substrate</name>
    </ligand>
</feature>
<dbReference type="Pfam" id="PF00815">
    <property type="entry name" value="Histidinol_dh"/>
    <property type="match status" value="1"/>
</dbReference>
<dbReference type="GO" id="GO:0000105">
    <property type="term" value="P:L-histidine biosynthetic process"/>
    <property type="evidence" value="ECO:0007669"/>
    <property type="project" value="UniProtKB-UniRule"/>
</dbReference>
<feature type="binding site" evidence="12 16">
    <location>
        <position position="323"/>
    </location>
    <ligand>
        <name>substrate</name>
    </ligand>
</feature>
<evidence type="ECO:0000256" key="3">
    <source>
        <dbReference type="ARBA" id="ARBA00010178"/>
    </source>
</evidence>
<feature type="binding site" evidence="12 16">
    <location>
        <position position="356"/>
    </location>
    <ligand>
        <name>substrate</name>
    </ligand>
</feature>
<dbReference type="Gene3D" id="1.20.5.1300">
    <property type="match status" value="1"/>
</dbReference>
<dbReference type="InterPro" id="IPR001692">
    <property type="entry name" value="Histidinol_DH_CS"/>
</dbReference>
<keyword evidence="6 12" id="KW-0479">Metal-binding</keyword>
<evidence type="ECO:0000256" key="5">
    <source>
        <dbReference type="ARBA" id="ARBA00022605"/>
    </source>
</evidence>
<evidence type="ECO:0000313" key="20">
    <source>
        <dbReference type="Proteomes" id="UP000667650"/>
    </source>
</evidence>
<dbReference type="PANTHER" id="PTHR21256">
    <property type="entry name" value="HISTIDINOL DEHYDROGENASE HDH"/>
    <property type="match status" value="1"/>
</dbReference>
<keyword evidence="8 12" id="KW-0560">Oxidoreductase</keyword>
<dbReference type="SUPFAM" id="SSF53720">
    <property type="entry name" value="ALDH-like"/>
    <property type="match status" value="1"/>
</dbReference>
<comment type="caution">
    <text evidence="19">The sequence shown here is derived from an EMBL/GenBank/DDBJ whole genome shotgun (WGS) entry which is preliminary data.</text>
</comment>
<feature type="binding site" evidence="12 17">
    <location>
        <position position="415"/>
    </location>
    <ligand>
        <name>Zn(2+)</name>
        <dbReference type="ChEBI" id="CHEBI:29105"/>
    </ligand>
</feature>
<feature type="binding site" evidence="12 15">
    <location>
        <position position="124"/>
    </location>
    <ligand>
        <name>NAD(+)</name>
        <dbReference type="ChEBI" id="CHEBI:57540"/>
    </ligand>
</feature>
<feature type="binding site" evidence="12 16">
    <location>
        <position position="258"/>
    </location>
    <ligand>
        <name>substrate</name>
    </ligand>
</feature>
<dbReference type="EC" id="1.1.1.23" evidence="4 12"/>
<evidence type="ECO:0000256" key="12">
    <source>
        <dbReference type="HAMAP-Rule" id="MF_01024"/>
    </source>
</evidence>
<feature type="binding site" evidence="12 17">
    <location>
        <position position="255"/>
    </location>
    <ligand>
        <name>Zn(2+)</name>
        <dbReference type="ChEBI" id="CHEBI:29105"/>
    </ligand>
</feature>
<feature type="binding site" evidence="12 16">
    <location>
        <position position="255"/>
    </location>
    <ligand>
        <name>substrate</name>
    </ligand>
</feature>
<dbReference type="FunFam" id="3.40.50.1980:FF:000001">
    <property type="entry name" value="Histidinol dehydrogenase"/>
    <property type="match status" value="1"/>
</dbReference>
<comment type="function">
    <text evidence="1 12">Catalyzes the sequential NAD-dependent oxidations of L-histidinol to L-histidinaldehyde and then to L-histidine.</text>
</comment>
<evidence type="ECO:0000256" key="15">
    <source>
        <dbReference type="PIRSR" id="PIRSR000099-2"/>
    </source>
</evidence>
<evidence type="ECO:0000256" key="16">
    <source>
        <dbReference type="PIRSR" id="PIRSR000099-3"/>
    </source>
</evidence>
<dbReference type="HAMAP" id="MF_01024">
    <property type="entry name" value="HisD"/>
    <property type="match status" value="1"/>
</dbReference>
<evidence type="ECO:0000256" key="18">
    <source>
        <dbReference type="RuleBase" id="RU004175"/>
    </source>
</evidence>
<dbReference type="AlphaFoldDB" id="A0A964TB41"/>
<feature type="binding site" evidence="12 17">
    <location>
        <position position="258"/>
    </location>
    <ligand>
        <name>Zn(2+)</name>
        <dbReference type="ChEBI" id="CHEBI:29105"/>
    </ligand>
</feature>
<reference evidence="19" key="1">
    <citation type="submission" date="2020-01" db="EMBL/GenBank/DDBJ databases">
        <title>Muricauda ochracea sp. nov., isolated from a tidal flat of Garorim bay in Korea.</title>
        <authorList>
            <person name="Kim D."/>
            <person name="Yoo Y."/>
            <person name="Kim J.-J."/>
        </authorList>
    </citation>
    <scope>NUCLEOTIDE SEQUENCE</scope>
    <source>
        <strain evidence="19">JGD-17</strain>
    </source>
</reference>
<accession>A0A964TB41</accession>
<evidence type="ECO:0000256" key="17">
    <source>
        <dbReference type="PIRSR" id="PIRSR000099-4"/>
    </source>
</evidence>
<dbReference type="PROSITE" id="PS00611">
    <property type="entry name" value="HISOL_DEHYDROGENASE"/>
    <property type="match status" value="1"/>
</dbReference>
<name>A0A964TB41_9FLAO</name>
<dbReference type="PIRSF" id="PIRSF000099">
    <property type="entry name" value="Histidinol_dh"/>
    <property type="match status" value="1"/>
</dbReference>
<dbReference type="InterPro" id="IPR012131">
    <property type="entry name" value="Hstdl_DH"/>
</dbReference>
<keyword evidence="10 12" id="KW-0368">Histidine biosynthesis</keyword>
<dbReference type="FunFam" id="3.40.50.1980:FF:000002">
    <property type="entry name" value="Histidinol dehydrogenase, chloroplastic"/>
    <property type="match status" value="1"/>
</dbReference>
<keyword evidence="9 12" id="KW-0520">NAD</keyword>
<organism evidence="19 20">
    <name type="scientific">Flagellimonas ochracea</name>
    <dbReference type="NCBI Taxonomy" id="2696472"/>
    <lineage>
        <taxon>Bacteria</taxon>
        <taxon>Pseudomonadati</taxon>
        <taxon>Bacteroidota</taxon>
        <taxon>Flavobacteriia</taxon>
        <taxon>Flavobacteriales</taxon>
        <taxon>Flavobacteriaceae</taxon>
        <taxon>Flagellimonas</taxon>
    </lineage>
</organism>
<dbReference type="CDD" id="cd06572">
    <property type="entry name" value="Histidinol_dh"/>
    <property type="match status" value="1"/>
</dbReference>
<dbReference type="GO" id="GO:0008270">
    <property type="term" value="F:zinc ion binding"/>
    <property type="evidence" value="ECO:0007669"/>
    <property type="project" value="UniProtKB-UniRule"/>
</dbReference>
<keyword evidence="20" id="KW-1185">Reference proteome</keyword>